<sequence>MTVKRISLELWEQCKVVVLGIITHEGIPEMKGLVTPISYVGLKTFYFDITNYQIEASFFELPVTGIICYYNQTIFKSVTINGHIHLLTKEEVQHIQISQKINPSAKCQILQFTSQNGTLYSDYKTHLFDI</sequence>
<dbReference type="Proteomes" id="UP000051658">
    <property type="component" value="Unassembled WGS sequence"/>
</dbReference>
<dbReference type="PATRIC" id="fig|1449336.4.peg.536"/>
<organism evidence="1 2">
    <name type="scientific">Carnobacterium divergens DSM 20623</name>
    <dbReference type="NCBI Taxonomy" id="1449336"/>
    <lineage>
        <taxon>Bacteria</taxon>
        <taxon>Bacillati</taxon>
        <taxon>Bacillota</taxon>
        <taxon>Bacilli</taxon>
        <taxon>Lactobacillales</taxon>
        <taxon>Carnobacteriaceae</taxon>
        <taxon>Carnobacterium</taxon>
    </lineage>
</organism>
<comment type="caution">
    <text evidence="1">The sequence shown here is derived from an EMBL/GenBank/DDBJ whole genome shotgun (WGS) entry which is preliminary data.</text>
</comment>
<dbReference type="RefSeq" id="WP_034572246.1">
    <property type="nucleotide sequence ID" value="NZ_JQBS01000017.1"/>
</dbReference>
<accession>A0A0R2I3Z9</accession>
<reference evidence="1 2" key="1">
    <citation type="journal article" date="2015" name="Genome Announc.">
        <title>Expanding the biotechnology potential of lactobacilli through comparative genomics of 213 strains and associated genera.</title>
        <authorList>
            <person name="Sun Z."/>
            <person name="Harris H.M."/>
            <person name="McCann A."/>
            <person name="Guo C."/>
            <person name="Argimon S."/>
            <person name="Zhang W."/>
            <person name="Yang X."/>
            <person name="Jeffery I.B."/>
            <person name="Cooney J.C."/>
            <person name="Kagawa T.F."/>
            <person name="Liu W."/>
            <person name="Song Y."/>
            <person name="Salvetti E."/>
            <person name="Wrobel A."/>
            <person name="Rasinkangas P."/>
            <person name="Parkhill J."/>
            <person name="Rea M.C."/>
            <person name="O'Sullivan O."/>
            <person name="Ritari J."/>
            <person name="Douillard F.P."/>
            <person name="Paul Ross R."/>
            <person name="Yang R."/>
            <person name="Briner A.E."/>
            <person name="Felis G.E."/>
            <person name="de Vos W.M."/>
            <person name="Barrangou R."/>
            <person name="Klaenhammer T.R."/>
            <person name="Caufield P.W."/>
            <person name="Cui Y."/>
            <person name="Zhang H."/>
            <person name="O'Toole P.W."/>
        </authorList>
    </citation>
    <scope>NUCLEOTIDE SEQUENCE [LARGE SCALE GENOMIC DNA]</scope>
    <source>
        <strain evidence="1 2">DSM 20623</strain>
    </source>
</reference>
<gene>
    <name evidence="1" type="ORF">IV74_GL000524</name>
</gene>
<protein>
    <recommendedName>
        <fullName evidence="3">Pyridoxamine 5'-phosphate oxidase putative domain-containing protein</fullName>
    </recommendedName>
</protein>
<evidence type="ECO:0000313" key="1">
    <source>
        <dbReference type="EMBL" id="KRN56876.1"/>
    </source>
</evidence>
<dbReference type="EMBL" id="JQBS01000017">
    <property type="protein sequence ID" value="KRN56876.1"/>
    <property type="molecule type" value="Genomic_DNA"/>
</dbReference>
<keyword evidence="2" id="KW-1185">Reference proteome</keyword>
<dbReference type="GeneID" id="89587817"/>
<evidence type="ECO:0000313" key="2">
    <source>
        <dbReference type="Proteomes" id="UP000051658"/>
    </source>
</evidence>
<proteinExistence type="predicted"/>
<evidence type="ECO:0008006" key="3">
    <source>
        <dbReference type="Google" id="ProtNLM"/>
    </source>
</evidence>
<name>A0A0R2I3Z9_CARDV</name>
<dbReference type="AlphaFoldDB" id="A0A0R2I3Z9"/>